<dbReference type="GO" id="GO:0010181">
    <property type="term" value="F:FMN binding"/>
    <property type="evidence" value="ECO:0007669"/>
    <property type="project" value="TreeGrafter"/>
</dbReference>
<reference evidence="3" key="1">
    <citation type="journal article" date="2017" name="Genome Announc.">
        <title>Draft Genome Sequence of Terrimicrobium sacchariphilum NM-5T, a Facultative Anaerobic Soil Bacterium of the Class Spartobacteria.</title>
        <authorList>
            <person name="Qiu Y.L."/>
            <person name="Tourlousse D.M."/>
            <person name="Matsuura N."/>
            <person name="Ohashi A."/>
            <person name="Sekiguchi Y."/>
        </authorList>
    </citation>
    <scope>NUCLEOTIDE SEQUENCE [LARGE SCALE GENOMIC DNA]</scope>
    <source>
        <strain evidence="3">NM-5</strain>
    </source>
</reference>
<keyword evidence="3" id="KW-1185">Reference proteome</keyword>
<dbReference type="GO" id="GO:0071513">
    <property type="term" value="C:phosphopantothenoylcysteine decarboxylase complex"/>
    <property type="evidence" value="ECO:0007669"/>
    <property type="project" value="TreeGrafter"/>
</dbReference>
<evidence type="ECO:0000259" key="1">
    <source>
        <dbReference type="Pfam" id="PF02441"/>
    </source>
</evidence>
<dbReference type="InterPro" id="IPR036551">
    <property type="entry name" value="Flavin_trans-like"/>
</dbReference>
<dbReference type="GO" id="GO:0015937">
    <property type="term" value="P:coenzyme A biosynthetic process"/>
    <property type="evidence" value="ECO:0007669"/>
    <property type="project" value="TreeGrafter"/>
</dbReference>
<dbReference type="OrthoDB" id="9802554at2"/>
<dbReference type="SUPFAM" id="SSF52507">
    <property type="entry name" value="Homo-oligomeric flavin-containing Cys decarboxylases, HFCD"/>
    <property type="match status" value="1"/>
</dbReference>
<dbReference type="InterPro" id="IPR003382">
    <property type="entry name" value="Flavoprotein"/>
</dbReference>
<evidence type="ECO:0000313" key="2">
    <source>
        <dbReference type="EMBL" id="GAT34804.1"/>
    </source>
</evidence>
<proteinExistence type="predicted"/>
<dbReference type="Gene3D" id="3.40.50.1950">
    <property type="entry name" value="Flavin prenyltransferase-like"/>
    <property type="match status" value="1"/>
</dbReference>
<protein>
    <submittedName>
        <fullName evidence="2">Phosphopantothenoylcysteine decarboxylase</fullName>
    </submittedName>
</protein>
<dbReference type="Pfam" id="PF02441">
    <property type="entry name" value="Flavoprotein"/>
    <property type="match status" value="1"/>
</dbReference>
<evidence type="ECO:0000313" key="3">
    <source>
        <dbReference type="Proteomes" id="UP000076023"/>
    </source>
</evidence>
<dbReference type="GO" id="GO:0004633">
    <property type="term" value="F:phosphopantothenoylcysteine decarboxylase activity"/>
    <property type="evidence" value="ECO:0007669"/>
    <property type="project" value="TreeGrafter"/>
</dbReference>
<dbReference type="STRING" id="690879.TSACC_23238"/>
<dbReference type="RefSeq" id="WP_075080404.1">
    <property type="nucleotide sequence ID" value="NZ_BDCO01000002.1"/>
</dbReference>
<dbReference type="PANTHER" id="PTHR14359:SF6">
    <property type="entry name" value="PHOSPHOPANTOTHENOYLCYSTEINE DECARBOXYLASE"/>
    <property type="match status" value="1"/>
</dbReference>
<dbReference type="Proteomes" id="UP000076023">
    <property type="component" value="Unassembled WGS sequence"/>
</dbReference>
<dbReference type="EMBL" id="BDCO01000002">
    <property type="protein sequence ID" value="GAT34804.1"/>
    <property type="molecule type" value="Genomic_DNA"/>
</dbReference>
<sequence length="185" mass="19762">MKTIVLGVCGSIAAYKAADITSRLTRDGCSVHVVMTGNATQFIGAMTFQTLSRNPVTTGVFDEKESWRPTHIDLADRADLFLIAPATANVLAKLANGIADDALTSISLATRAPFLIAPAMNGKMWLHPATQKNVATLRERGAEFIGPEEGMLACGYEGVGRLWPTDEIVAKAHEILLRGPQGEIA</sequence>
<gene>
    <name evidence="2" type="ORF">TSACC_23238</name>
</gene>
<comment type="caution">
    <text evidence="2">The sequence shown here is derived from an EMBL/GenBank/DDBJ whole genome shotgun (WGS) entry which is preliminary data.</text>
</comment>
<name>A0A146GDM0_TERSA</name>
<dbReference type="PANTHER" id="PTHR14359">
    <property type="entry name" value="HOMO-OLIGOMERIC FLAVIN CONTAINING CYS DECARBOXYLASE FAMILY"/>
    <property type="match status" value="1"/>
</dbReference>
<accession>A0A146GDM0</accession>
<feature type="domain" description="Flavoprotein" evidence="1">
    <location>
        <begin position="2"/>
        <end position="171"/>
    </location>
</feature>
<organism evidence="2 3">
    <name type="scientific">Terrimicrobium sacchariphilum</name>
    <dbReference type="NCBI Taxonomy" id="690879"/>
    <lineage>
        <taxon>Bacteria</taxon>
        <taxon>Pseudomonadati</taxon>
        <taxon>Verrucomicrobiota</taxon>
        <taxon>Terrimicrobiia</taxon>
        <taxon>Terrimicrobiales</taxon>
        <taxon>Terrimicrobiaceae</taxon>
        <taxon>Terrimicrobium</taxon>
    </lineage>
</organism>
<dbReference type="InParanoid" id="A0A146GDM0"/>
<dbReference type="AlphaFoldDB" id="A0A146GDM0"/>